<keyword evidence="3 6" id="KW-0812">Transmembrane</keyword>
<dbReference type="Pfam" id="PF09335">
    <property type="entry name" value="VTT_dom"/>
    <property type="match status" value="1"/>
</dbReference>
<keyword evidence="5 6" id="KW-0472">Membrane</keyword>
<feature type="domain" description="VTT" evidence="8">
    <location>
        <begin position="63"/>
        <end position="177"/>
    </location>
</feature>
<dbReference type="PANTHER" id="PTHR12677:SF59">
    <property type="entry name" value="GOLGI APPARATUS MEMBRANE PROTEIN TVP38-RELATED"/>
    <property type="match status" value="1"/>
</dbReference>
<accession>A0ABR7T0Y6</accession>
<evidence type="ECO:0000313" key="9">
    <source>
        <dbReference type="EMBL" id="MBC9783975.1"/>
    </source>
</evidence>
<evidence type="ECO:0000256" key="1">
    <source>
        <dbReference type="ARBA" id="ARBA00004651"/>
    </source>
</evidence>
<proteinExistence type="inferred from homology"/>
<dbReference type="RefSeq" id="WP_188039095.1">
    <property type="nucleotide sequence ID" value="NZ_JACVHF010000003.1"/>
</dbReference>
<comment type="caution">
    <text evidence="6">Lacks conserved residue(s) required for the propagation of feature annotation.</text>
</comment>
<name>A0ABR7T0Y6_HELCL</name>
<evidence type="ECO:0000313" key="10">
    <source>
        <dbReference type="Proteomes" id="UP000617402"/>
    </source>
</evidence>
<dbReference type="InterPro" id="IPR015414">
    <property type="entry name" value="TMEM64"/>
</dbReference>
<feature type="transmembrane region" description="Helical" evidence="6">
    <location>
        <begin position="157"/>
        <end position="183"/>
    </location>
</feature>
<evidence type="ECO:0000256" key="3">
    <source>
        <dbReference type="ARBA" id="ARBA00022692"/>
    </source>
</evidence>
<reference evidence="9 10" key="1">
    <citation type="submission" date="2020-07" db="EMBL/GenBank/DDBJ databases">
        <title>Draft whole-genome sequence of Heliobacterium chlorum DSM 3682, type strain.</title>
        <authorList>
            <person name="Kyndt J.A."/>
            <person name="Meyer T.E."/>
            <person name="Imhoff J.F."/>
        </authorList>
    </citation>
    <scope>NUCLEOTIDE SEQUENCE [LARGE SCALE GENOMIC DNA]</scope>
    <source>
        <strain evidence="9 10">DSM 3682</strain>
    </source>
</reference>
<evidence type="ECO:0000256" key="5">
    <source>
        <dbReference type="ARBA" id="ARBA00023136"/>
    </source>
</evidence>
<dbReference type="Proteomes" id="UP000617402">
    <property type="component" value="Unassembled WGS sequence"/>
</dbReference>
<dbReference type="PANTHER" id="PTHR12677">
    <property type="entry name" value="GOLGI APPARATUS MEMBRANE PROTEIN TVP38-RELATED"/>
    <property type="match status" value="1"/>
</dbReference>
<keyword evidence="4 6" id="KW-1133">Transmembrane helix</keyword>
<sequence>MWGLLKKYKALLLLFLLMLSPVIATAFGFDFKGAVDWMRAQGPRAFLFTIPAHVLLSVSPMSSDPVAMTNGFIYGLPLGFVANWIGSLCGSIVGYWLIYWGTEEVSLPEYFEKLPRWIQNIPVGSPLFLIGVRLIPFVGGDIVKYMAPVYRVPFFRFFWCSAVAIVPWALLLAAVGSGMSVLIEEWL</sequence>
<comment type="caution">
    <text evidence="9">The sequence shown here is derived from an EMBL/GenBank/DDBJ whole genome shotgun (WGS) entry which is preliminary data.</text>
</comment>
<evidence type="ECO:0000256" key="4">
    <source>
        <dbReference type="ARBA" id="ARBA00022989"/>
    </source>
</evidence>
<gene>
    <name evidence="9" type="ORF">H1S01_05550</name>
</gene>
<feature type="chain" id="PRO_5045046557" description="TVP38/TMEM64 family membrane protein" evidence="7">
    <location>
        <begin position="27"/>
        <end position="187"/>
    </location>
</feature>
<feature type="transmembrane region" description="Helical" evidence="6">
    <location>
        <begin position="117"/>
        <end position="136"/>
    </location>
</feature>
<evidence type="ECO:0000256" key="7">
    <source>
        <dbReference type="SAM" id="SignalP"/>
    </source>
</evidence>
<organism evidence="9 10">
    <name type="scientific">Heliobacterium chlorum</name>
    <dbReference type="NCBI Taxonomy" id="2698"/>
    <lineage>
        <taxon>Bacteria</taxon>
        <taxon>Bacillati</taxon>
        <taxon>Bacillota</taxon>
        <taxon>Clostridia</taxon>
        <taxon>Eubacteriales</taxon>
        <taxon>Heliobacteriaceae</taxon>
        <taxon>Heliobacterium</taxon>
    </lineage>
</organism>
<evidence type="ECO:0000256" key="6">
    <source>
        <dbReference type="RuleBase" id="RU366058"/>
    </source>
</evidence>
<evidence type="ECO:0000259" key="8">
    <source>
        <dbReference type="Pfam" id="PF09335"/>
    </source>
</evidence>
<keyword evidence="2 6" id="KW-1003">Cell membrane</keyword>
<comment type="subcellular location">
    <subcellularLocation>
        <location evidence="1 6">Cell membrane</location>
        <topology evidence="1 6">Multi-pass membrane protein</topology>
    </subcellularLocation>
</comment>
<keyword evidence="7" id="KW-0732">Signal</keyword>
<evidence type="ECO:0000256" key="2">
    <source>
        <dbReference type="ARBA" id="ARBA00022475"/>
    </source>
</evidence>
<feature type="signal peptide" evidence="7">
    <location>
        <begin position="1"/>
        <end position="26"/>
    </location>
</feature>
<protein>
    <recommendedName>
        <fullName evidence="6">TVP38/TMEM64 family membrane protein</fullName>
    </recommendedName>
</protein>
<keyword evidence="10" id="KW-1185">Reference proteome</keyword>
<dbReference type="EMBL" id="JACVHF010000003">
    <property type="protein sequence ID" value="MBC9783975.1"/>
    <property type="molecule type" value="Genomic_DNA"/>
</dbReference>
<comment type="similarity">
    <text evidence="6">Belongs to the TVP38/TMEM64 family.</text>
</comment>
<dbReference type="InterPro" id="IPR032816">
    <property type="entry name" value="VTT_dom"/>
</dbReference>
<feature type="transmembrane region" description="Helical" evidence="6">
    <location>
        <begin position="73"/>
        <end position="97"/>
    </location>
</feature>